<dbReference type="GO" id="GO:0009007">
    <property type="term" value="F:site-specific DNA-methyltransferase (adenine-specific) activity"/>
    <property type="evidence" value="ECO:0007669"/>
    <property type="project" value="UniProtKB-EC"/>
</dbReference>
<protein>
    <recommendedName>
        <fullName evidence="4">Methyltransferase</fullName>
        <ecNumber evidence="4">2.1.1.-</ecNumber>
    </recommendedName>
</protein>
<feature type="domain" description="ParB-like N-terminal" evidence="5">
    <location>
        <begin position="49"/>
        <end position="135"/>
    </location>
</feature>
<dbReference type="EMBL" id="BMJM01000017">
    <property type="protein sequence ID" value="GGE21792.1"/>
    <property type="molecule type" value="Genomic_DNA"/>
</dbReference>
<reference evidence="6" key="2">
    <citation type="submission" date="2020-09" db="EMBL/GenBank/DDBJ databases">
        <authorList>
            <person name="Sun Q."/>
            <person name="Zhou Y."/>
        </authorList>
    </citation>
    <scope>NUCLEOTIDE SEQUENCE</scope>
    <source>
        <strain evidence="6">CGMCC 1.15519</strain>
    </source>
</reference>
<gene>
    <name evidence="6" type="ORF">GCM10011529_30530</name>
</gene>
<dbReference type="GO" id="GO:0003677">
    <property type="term" value="F:DNA binding"/>
    <property type="evidence" value="ECO:0007669"/>
    <property type="project" value="InterPro"/>
</dbReference>
<comment type="caution">
    <text evidence="6">The sequence shown here is derived from an EMBL/GenBank/DDBJ whole genome shotgun (WGS) entry which is preliminary data.</text>
</comment>
<dbReference type="AlphaFoldDB" id="A0A917A263"/>
<dbReference type="InterPro" id="IPR001091">
    <property type="entry name" value="RM_Methyltransferase"/>
</dbReference>
<evidence type="ECO:0000256" key="4">
    <source>
        <dbReference type="RuleBase" id="RU362026"/>
    </source>
</evidence>
<evidence type="ECO:0000259" key="5">
    <source>
        <dbReference type="SMART" id="SM00470"/>
    </source>
</evidence>
<evidence type="ECO:0000256" key="3">
    <source>
        <dbReference type="ARBA" id="ARBA00047942"/>
    </source>
</evidence>
<name>A0A917A263_9SPHN</name>
<evidence type="ECO:0000256" key="2">
    <source>
        <dbReference type="ARBA" id="ARBA00022679"/>
    </source>
</evidence>
<comment type="catalytic activity">
    <reaction evidence="3">
        <text>a 2'-deoxyadenosine in DNA + S-adenosyl-L-methionine = an N(6)-methyl-2'-deoxyadenosine in DNA + S-adenosyl-L-homocysteine + H(+)</text>
        <dbReference type="Rhea" id="RHEA:15197"/>
        <dbReference type="Rhea" id="RHEA-COMP:12418"/>
        <dbReference type="Rhea" id="RHEA-COMP:12419"/>
        <dbReference type="ChEBI" id="CHEBI:15378"/>
        <dbReference type="ChEBI" id="CHEBI:57856"/>
        <dbReference type="ChEBI" id="CHEBI:59789"/>
        <dbReference type="ChEBI" id="CHEBI:90615"/>
        <dbReference type="ChEBI" id="CHEBI:90616"/>
        <dbReference type="EC" id="2.1.1.72"/>
    </reaction>
</comment>
<proteinExistence type="inferred from homology"/>
<dbReference type="Proteomes" id="UP000635071">
    <property type="component" value="Unassembled WGS sequence"/>
</dbReference>
<accession>A0A917A263</accession>
<dbReference type="PIRSF" id="PIRSF036758">
    <property type="entry name" value="Aden_M_ParB"/>
    <property type="match status" value="1"/>
</dbReference>
<dbReference type="InterPro" id="IPR036086">
    <property type="entry name" value="ParB/Sulfiredoxin_sf"/>
</dbReference>
<evidence type="ECO:0000313" key="6">
    <source>
        <dbReference type="EMBL" id="GGE21792.1"/>
    </source>
</evidence>
<keyword evidence="1 6" id="KW-0489">Methyltransferase</keyword>
<dbReference type="Pfam" id="PF01555">
    <property type="entry name" value="N6_N4_Mtase"/>
    <property type="match status" value="1"/>
</dbReference>
<dbReference type="InterPro" id="IPR002941">
    <property type="entry name" value="DNA_methylase_N4/N6"/>
</dbReference>
<dbReference type="PRINTS" id="PR00508">
    <property type="entry name" value="S21N4MTFRASE"/>
</dbReference>
<reference evidence="6" key="1">
    <citation type="journal article" date="2014" name="Int. J. Syst. Evol. Microbiol.">
        <title>Complete genome sequence of Corynebacterium casei LMG S-19264T (=DSM 44701T), isolated from a smear-ripened cheese.</title>
        <authorList>
            <consortium name="US DOE Joint Genome Institute (JGI-PGF)"/>
            <person name="Walter F."/>
            <person name="Albersmeier A."/>
            <person name="Kalinowski J."/>
            <person name="Ruckert C."/>
        </authorList>
    </citation>
    <scope>NUCLEOTIDE SEQUENCE</scope>
    <source>
        <strain evidence="6">CGMCC 1.15519</strain>
    </source>
</reference>
<dbReference type="Gene3D" id="3.90.1530.10">
    <property type="entry name" value="Conserved hypothetical protein from pyrococcus furiosus pfu- 392566-001, ParB domain"/>
    <property type="match status" value="1"/>
</dbReference>
<dbReference type="GO" id="GO:0008170">
    <property type="term" value="F:N-methyltransferase activity"/>
    <property type="evidence" value="ECO:0007669"/>
    <property type="project" value="InterPro"/>
</dbReference>
<dbReference type="SUPFAM" id="SSF53335">
    <property type="entry name" value="S-adenosyl-L-methionine-dependent methyltransferases"/>
    <property type="match status" value="1"/>
</dbReference>
<dbReference type="SUPFAM" id="SSF110849">
    <property type="entry name" value="ParB/Sulfiredoxin"/>
    <property type="match status" value="1"/>
</dbReference>
<dbReference type="InterPro" id="IPR029063">
    <property type="entry name" value="SAM-dependent_MTases_sf"/>
</dbReference>
<organism evidence="6 7">
    <name type="scientific">Sandarakinorhabdus glacialis</name>
    <dbReference type="NCBI Taxonomy" id="1614636"/>
    <lineage>
        <taxon>Bacteria</taxon>
        <taxon>Pseudomonadati</taxon>
        <taxon>Pseudomonadota</taxon>
        <taxon>Alphaproteobacteria</taxon>
        <taxon>Sphingomonadales</taxon>
        <taxon>Sphingosinicellaceae</taxon>
        <taxon>Sandarakinorhabdus</taxon>
    </lineage>
</organism>
<dbReference type="SMART" id="SM00470">
    <property type="entry name" value="ParB"/>
    <property type="match status" value="1"/>
</dbReference>
<dbReference type="CDD" id="cd16403">
    <property type="entry name" value="ParB_N_like_MT"/>
    <property type="match status" value="1"/>
</dbReference>
<dbReference type="InterPro" id="IPR003115">
    <property type="entry name" value="ParB_N"/>
</dbReference>
<dbReference type="RefSeq" id="WP_188764281.1">
    <property type="nucleotide sequence ID" value="NZ_BMJM01000017.1"/>
</dbReference>
<evidence type="ECO:0000313" key="7">
    <source>
        <dbReference type="Proteomes" id="UP000635071"/>
    </source>
</evidence>
<keyword evidence="7" id="KW-1185">Reference proteome</keyword>
<keyword evidence="2" id="KW-0808">Transferase</keyword>
<dbReference type="InterPro" id="IPR015840">
    <property type="entry name" value="DNA_MeTrfase_ParB"/>
</dbReference>
<sequence length="482" mass="51805">MPLTETPVIRPRVRPVLQPVAAVPAVAVPVPTAIAGSNWGLGGPPLQIVYRRVDALTLPARQLRRHKPKQITQVAASIAEFGFIDPLLVDATAVVVAGVCRLLAAREVGMIEVPTICIDYLSEAQRRAYAIAANRLAELSGWDDELLRLELGDLAVLDLDFSIELTGFATAEIDAIVLAPAATDADPDDVVPDAAAVPSTTRLGDCFILADHRLICGDARDAATYAALMGAEKARMVFSDAPYNVKIQGHVCGLGAIKHDEFAMASGEMSQTEFTTFLTAVFFRLAAASVDGSIHYQCMDFRHMGEMLAAGTAAYSELKNLCVWKKSSGGMGTFYRSQHELVFVYKSGRAPHTNNFGLGETGRYRTNVWSYAGANSFGKGRMADLAAHPTVKPTALVADAIRDVSRRGEIILDPFCGSGTTIMAAERTGRRARCIELEPKYVDVAIRRWEQITGKKAMHVESGLTLAALAEARSTDNAAVAS</sequence>
<evidence type="ECO:0000256" key="1">
    <source>
        <dbReference type="ARBA" id="ARBA00022603"/>
    </source>
</evidence>
<dbReference type="Gene3D" id="3.40.50.150">
    <property type="entry name" value="Vaccinia Virus protein VP39"/>
    <property type="match status" value="1"/>
</dbReference>
<comment type="similarity">
    <text evidence="4">Belongs to the N(4)/N(6)-methyltransferase family.</text>
</comment>
<dbReference type="Pfam" id="PF02195">
    <property type="entry name" value="ParB_N"/>
    <property type="match status" value="1"/>
</dbReference>
<dbReference type="GO" id="GO:0032259">
    <property type="term" value="P:methylation"/>
    <property type="evidence" value="ECO:0007669"/>
    <property type="project" value="UniProtKB-KW"/>
</dbReference>
<dbReference type="EC" id="2.1.1.-" evidence="4"/>